<reference evidence="1 2" key="1">
    <citation type="submission" date="2016-11" db="EMBL/GenBank/DDBJ databases">
        <authorList>
            <person name="Jaros S."/>
            <person name="Januszkiewicz K."/>
            <person name="Wedrychowicz H."/>
        </authorList>
    </citation>
    <scope>NUCLEOTIDE SEQUENCE [LARGE SCALE GENOMIC DNA]</scope>
    <source>
        <strain evidence="1 2">DSM 15930</strain>
    </source>
</reference>
<dbReference type="PIRSF" id="PIRSF018637">
    <property type="entry name" value="TrmK"/>
    <property type="match status" value="1"/>
</dbReference>
<evidence type="ECO:0000313" key="2">
    <source>
        <dbReference type="Proteomes" id="UP000184038"/>
    </source>
</evidence>
<dbReference type="PANTHER" id="PTHR38451:SF1">
    <property type="entry name" value="TRNA (ADENINE(22)-N(1))-METHYLTRANSFERASE"/>
    <property type="match status" value="1"/>
</dbReference>
<dbReference type="CDD" id="cd02440">
    <property type="entry name" value="AdoMet_MTases"/>
    <property type="match status" value="1"/>
</dbReference>
<accession>A0A1M7K0C7</accession>
<dbReference type="Pfam" id="PF12847">
    <property type="entry name" value="Methyltransf_18"/>
    <property type="match status" value="1"/>
</dbReference>
<sequence>MQISKRLGAAVALVTKNNRVADIGCDHAYTSIYLVENKIASKVIACDINKGPLQRAKENIARYGYSSIIETRLSDGAKKIEPGEVDTLLVSGMGGGLVVKILSDSKEVVESCSELILQPQSEIFLVRKYLHEIGYQITDENMVIDEGKYYVMMRATKAEGHQRYSDEVCYQYGALLLKNKNEILYQFLNKEKGTYEGILHKLLKMQTEHSKKREDEVKQQLEYIVEGLRYYEM</sequence>
<keyword evidence="2" id="KW-1185">Reference proteome</keyword>
<protein>
    <submittedName>
        <fullName evidence="1">tRNA (Adenine22-N1)-methyltransferase</fullName>
    </submittedName>
</protein>
<dbReference type="Proteomes" id="UP000184038">
    <property type="component" value="Unassembled WGS sequence"/>
</dbReference>
<organism evidence="1 2">
    <name type="scientific">Anaerosporobacter mobilis DSM 15930</name>
    <dbReference type="NCBI Taxonomy" id="1120996"/>
    <lineage>
        <taxon>Bacteria</taxon>
        <taxon>Bacillati</taxon>
        <taxon>Bacillota</taxon>
        <taxon>Clostridia</taxon>
        <taxon>Lachnospirales</taxon>
        <taxon>Lachnospiraceae</taxon>
        <taxon>Anaerosporobacter</taxon>
    </lineage>
</organism>
<dbReference type="STRING" id="1120996.SAMN02746066_02520"/>
<dbReference type="RefSeq" id="WP_073288166.1">
    <property type="nucleotide sequence ID" value="NZ_FRCP01000012.1"/>
</dbReference>
<dbReference type="InterPro" id="IPR006901">
    <property type="entry name" value="TrmK"/>
</dbReference>
<evidence type="ECO:0000313" key="1">
    <source>
        <dbReference type="EMBL" id="SHM58665.1"/>
    </source>
</evidence>
<dbReference type="EMBL" id="FRCP01000012">
    <property type="protein sequence ID" value="SHM58665.1"/>
    <property type="molecule type" value="Genomic_DNA"/>
</dbReference>
<dbReference type="SUPFAM" id="SSF53335">
    <property type="entry name" value="S-adenosyl-L-methionine-dependent methyltransferases"/>
    <property type="match status" value="1"/>
</dbReference>
<keyword evidence="1" id="KW-0489">Methyltransferase</keyword>
<dbReference type="PANTHER" id="PTHR38451">
    <property type="entry name" value="TRNA (ADENINE(22)-N(1))-METHYLTRANSFERASE"/>
    <property type="match status" value="1"/>
</dbReference>
<dbReference type="AlphaFoldDB" id="A0A1M7K0C7"/>
<name>A0A1M7K0C7_9FIRM</name>
<dbReference type="InterPro" id="IPR029063">
    <property type="entry name" value="SAM-dependent_MTases_sf"/>
</dbReference>
<dbReference type="GO" id="GO:0032259">
    <property type="term" value="P:methylation"/>
    <property type="evidence" value="ECO:0007669"/>
    <property type="project" value="UniProtKB-KW"/>
</dbReference>
<keyword evidence="1" id="KW-0808">Transferase</keyword>
<gene>
    <name evidence="1" type="ORF">SAMN02746066_02520</name>
</gene>
<dbReference type="Gene3D" id="3.40.50.150">
    <property type="entry name" value="Vaccinia Virus protein VP39"/>
    <property type="match status" value="1"/>
</dbReference>
<dbReference type="GO" id="GO:0160105">
    <property type="term" value="F:tRNA (adenine(22)-N1)-methyltransferase activity"/>
    <property type="evidence" value="ECO:0007669"/>
    <property type="project" value="InterPro"/>
</dbReference>
<proteinExistence type="predicted"/>